<gene>
    <name evidence="17" type="ORF">pdam_00009878</name>
</gene>
<keyword evidence="7 14" id="KW-0472">Membrane</keyword>
<dbReference type="InterPro" id="IPR006029">
    <property type="entry name" value="Neurotrans-gated_channel_TM"/>
</dbReference>
<feature type="transmembrane region" description="Helical" evidence="14">
    <location>
        <begin position="325"/>
        <end position="349"/>
    </location>
</feature>
<comment type="caution">
    <text evidence="17">The sequence shown here is derived from an EMBL/GenBank/DDBJ whole genome shotgun (WGS) entry which is preliminary data.</text>
</comment>
<evidence type="ECO:0000256" key="10">
    <source>
        <dbReference type="ARBA" id="ARBA00023180"/>
    </source>
</evidence>
<evidence type="ECO:0000256" key="14">
    <source>
        <dbReference type="RuleBase" id="RU000687"/>
    </source>
</evidence>
<dbReference type="GO" id="GO:0022848">
    <property type="term" value="F:acetylcholine-gated monoatomic cation-selective channel activity"/>
    <property type="evidence" value="ECO:0007669"/>
    <property type="project" value="InterPro"/>
</dbReference>
<evidence type="ECO:0000256" key="4">
    <source>
        <dbReference type="ARBA" id="ARBA00022989"/>
    </source>
</evidence>
<comment type="similarity">
    <text evidence="14">Belongs to the ligand-gated ion channel (TC 1.A.9) family.</text>
</comment>
<dbReference type="STRING" id="46731.A0A3M6TGX8"/>
<dbReference type="InterPro" id="IPR002394">
    <property type="entry name" value="Nicotinic_acetylcholine_rcpt"/>
</dbReference>
<keyword evidence="8" id="KW-1015">Disulfide bond</keyword>
<organism evidence="17 18">
    <name type="scientific">Pocillopora damicornis</name>
    <name type="common">Cauliflower coral</name>
    <name type="synonym">Millepora damicornis</name>
    <dbReference type="NCBI Taxonomy" id="46731"/>
    <lineage>
        <taxon>Eukaryota</taxon>
        <taxon>Metazoa</taxon>
        <taxon>Cnidaria</taxon>
        <taxon>Anthozoa</taxon>
        <taxon>Hexacorallia</taxon>
        <taxon>Scleractinia</taxon>
        <taxon>Astrocoeniina</taxon>
        <taxon>Pocilloporidae</taxon>
        <taxon>Pocillopora</taxon>
    </lineage>
</organism>
<dbReference type="InterPro" id="IPR006201">
    <property type="entry name" value="Neur_channel"/>
</dbReference>
<sequence>MSRICESVSPSHNLVILLSTLVMDVACILKLLILFLSGTVFIRGTQASDHERALLKKLFHSNYDKNERPVVNDSDTVTVVFGLTLNQIVDVDEKNQILTTSAWVRQIWNNPLLAWNSSEFGGLTTINVAPKNVWLPDLVLYENADDDISFGGNLDRMNFRVVLHYSGKNVWLSPVTFKSKCRIDIKYFPFDTQNCKMKFGSWTYDGFRLDVMNESYSADLGNYIDSAEWKLVGAPAKRNVVTYFCCEEPFPDVTYTIIIRRRSLFYMMNLILPLVIITVLINVSFVLPAESGERISLTITILLAMTVFMLVVAETIPPSSDVVPLIAKFYMAGMVEMAVGLVWTCYILKYYHSDVIEMPSWVRKYVLGHLGHFFGISMENLKRIQEHSNLRKDTGRKATIQTGLETSGRKITSTLIVQNGQSKNPYDSHYRRIPSATNGFSSPMLNASDISLNQIDGFQDPVLQIGERILERVDTLVENSVVDDRLNNHKEEWRIAAMVMDKLSLWVFGTSVLVTVLACFLQAPGYVA</sequence>
<evidence type="ECO:0000256" key="13">
    <source>
        <dbReference type="ARBA" id="ARBA00034099"/>
    </source>
</evidence>
<keyword evidence="3 14" id="KW-0812">Transmembrane</keyword>
<dbReference type="Pfam" id="PF02932">
    <property type="entry name" value="Neur_chan_memb"/>
    <property type="match status" value="1"/>
</dbReference>
<name>A0A3M6TGX8_POCDA</name>
<feature type="domain" description="Neurotransmitter-gated ion-channel ligand-binding" evidence="15">
    <location>
        <begin position="52"/>
        <end position="262"/>
    </location>
</feature>
<evidence type="ECO:0008006" key="19">
    <source>
        <dbReference type="Google" id="ProtNLM"/>
    </source>
</evidence>
<keyword evidence="4 14" id="KW-1133">Transmembrane helix</keyword>
<dbReference type="InterPro" id="IPR036734">
    <property type="entry name" value="Neur_chan_lig-bd_sf"/>
</dbReference>
<dbReference type="PRINTS" id="PR00254">
    <property type="entry name" value="NICOTINICR"/>
</dbReference>
<dbReference type="InterPro" id="IPR036719">
    <property type="entry name" value="Neuro-gated_channel_TM_sf"/>
</dbReference>
<feature type="transmembrane region" description="Helical" evidence="14">
    <location>
        <begin position="503"/>
        <end position="523"/>
    </location>
</feature>
<proteinExistence type="inferred from homology"/>
<evidence type="ECO:0000256" key="5">
    <source>
        <dbReference type="ARBA" id="ARBA00023018"/>
    </source>
</evidence>
<dbReference type="InterPro" id="IPR006202">
    <property type="entry name" value="Neur_chan_lig-bd"/>
</dbReference>
<dbReference type="PROSITE" id="PS00236">
    <property type="entry name" value="NEUROTR_ION_CHANNEL"/>
    <property type="match status" value="1"/>
</dbReference>
<evidence type="ECO:0000256" key="12">
    <source>
        <dbReference type="ARBA" id="ARBA00023303"/>
    </source>
</evidence>
<feature type="transmembrane region" description="Helical" evidence="14">
    <location>
        <begin position="16"/>
        <end position="42"/>
    </location>
</feature>
<evidence type="ECO:0000256" key="7">
    <source>
        <dbReference type="ARBA" id="ARBA00023136"/>
    </source>
</evidence>
<evidence type="ECO:0000313" key="18">
    <source>
        <dbReference type="Proteomes" id="UP000275408"/>
    </source>
</evidence>
<protein>
    <recommendedName>
        <fullName evidence="19">Neurotransmitter-gated ion-channel ligand-binding domain-containing protein</fullName>
    </recommendedName>
</protein>
<dbReference type="SUPFAM" id="SSF90112">
    <property type="entry name" value="Neurotransmitter-gated ion-channel transmembrane pore"/>
    <property type="match status" value="1"/>
</dbReference>
<evidence type="ECO:0000256" key="6">
    <source>
        <dbReference type="ARBA" id="ARBA00023065"/>
    </source>
</evidence>
<dbReference type="InterPro" id="IPR018000">
    <property type="entry name" value="Neurotransmitter_ion_chnl_CS"/>
</dbReference>
<dbReference type="Pfam" id="PF02931">
    <property type="entry name" value="Neur_chan_LBD"/>
    <property type="match status" value="1"/>
</dbReference>
<dbReference type="InterPro" id="IPR038050">
    <property type="entry name" value="Neuro_actylchol_rec"/>
</dbReference>
<evidence type="ECO:0000259" key="15">
    <source>
        <dbReference type="Pfam" id="PF02931"/>
    </source>
</evidence>
<reference evidence="17 18" key="1">
    <citation type="journal article" date="2018" name="Sci. Rep.">
        <title>Comparative analysis of the Pocillopora damicornis genome highlights role of immune system in coral evolution.</title>
        <authorList>
            <person name="Cunning R."/>
            <person name="Bay R.A."/>
            <person name="Gillette P."/>
            <person name="Baker A.C."/>
            <person name="Traylor-Knowles N."/>
        </authorList>
    </citation>
    <scope>NUCLEOTIDE SEQUENCE [LARGE SCALE GENOMIC DNA]</scope>
    <source>
        <strain evidence="17">RSMAS</strain>
        <tissue evidence="17">Whole animal</tissue>
    </source>
</reference>
<keyword evidence="10" id="KW-0325">Glycoprotein</keyword>
<dbReference type="Gene3D" id="2.70.170.10">
    <property type="entry name" value="Neurotransmitter-gated ion-channel ligand-binding domain"/>
    <property type="match status" value="1"/>
</dbReference>
<comment type="subcellular location">
    <subcellularLocation>
        <location evidence="13">Synaptic cell membrane</location>
        <topology evidence="13">Multi-pass membrane protein</topology>
    </subcellularLocation>
</comment>
<dbReference type="AlphaFoldDB" id="A0A3M6TGX8"/>
<evidence type="ECO:0000259" key="16">
    <source>
        <dbReference type="Pfam" id="PF02932"/>
    </source>
</evidence>
<evidence type="ECO:0000313" key="17">
    <source>
        <dbReference type="EMBL" id="RMX40655.1"/>
    </source>
</evidence>
<keyword evidence="12 14" id="KW-0407">Ion channel</keyword>
<dbReference type="GO" id="GO:0045211">
    <property type="term" value="C:postsynaptic membrane"/>
    <property type="evidence" value="ECO:0007669"/>
    <property type="project" value="InterPro"/>
</dbReference>
<dbReference type="OrthoDB" id="5975154at2759"/>
<keyword evidence="18" id="KW-1185">Reference proteome</keyword>
<evidence type="ECO:0000256" key="3">
    <source>
        <dbReference type="ARBA" id="ARBA00022692"/>
    </source>
</evidence>
<feature type="transmembrane region" description="Helical" evidence="14">
    <location>
        <begin position="270"/>
        <end position="289"/>
    </location>
</feature>
<keyword evidence="6 14" id="KW-0406">Ion transport</keyword>
<dbReference type="PRINTS" id="PR00252">
    <property type="entry name" value="NRIONCHANNEL"/>
</dbReference>
<dbReference type="GO" id="GO:0004888">
    <property type="term" value="F:transmembrane signaling receptor activity"/>
    <property type="evidence" value="ECO:0007669"/>
    <property type="project" value="InterPro"/>
</dbReference>
<dbReference type="NCBIfam" id="TIGR00860">
    <property type="entry name" value="LIC"/>
    <property type="match status" value="1"/>
</dbReference>
<dbReference type="EMBL" id="RCHS01003600">
    <property type="protein sequence ID" value="RMX40655.1"/>
    <property type="molecule type" value="Genomic_DNA"/>
</dbReference>
<dbReference type="FunFam" id="1.20.58.390:FF:000043">
    <property type="entry name" value="AcetylCholine Receptor"/>
    <property type="match status" value="1"/>
</dbReference>
<dbReference type="CDD" id="cd19051">
    <property type="entry name" value="LGIC_TM_cation"/>
    <property type="match status" value="1"/>
</dbReference>
<dbReference type="Gene3D" id="1.20.58.390">
    <property type="entry name" value="Neurotransmitter-gated ion-channel transmembrane domain"/>
    <property type="match status" value="2"/>
</dbReference>
<accession>A0A3M6TGX8</accession>
<keyword evidence="1 14" id="KW-0813">Transport</keyword>
<dbReference type="FunFam" id="2.70.170.10:FF:000005">
    <property type="entry name" value="Neuronal nicotinic acetylcholine receptor alpha4 subunit"/>
    <property type="match status" value="1"/>
</dbReference>
<dbReference type="PANTHER" id="PTHR18945">
    <property type="entry name" value="NEUROTRANSMITTER GATED ION CHANNEL"/>
    <property type="match status" value="1"/>
</dbReference>
<feature type="transmembrane region" description="Helical" evidence="14">
    <location>
        <begin position="295"/>
        <end position="313"/>
    </location>
</feature>
<keyword evidence="9" id="KW-0675">Receptor</keyword>
<dbReference type="Proteomes" id="UP000275408">
    <property type="component" value="Unassembled WGS sequence"/>
</dbReference>
<keyword evidence="11" id="KW-1071">Ligand-gated ion channel</keyword>
<dbReference type="SUPFAM" id="SSF63712">
    <property type="entry name" value="Nicotinic receptor ligand binding domain-like"/>
    <property type="match status" value="1"/>
</dbReference>
<evidence type="ECO:0000256" key="2">
    <source>
        <dbReference type="ARBA" id="ARBA00022475"/>
    </source>
</evidence>
<evidence type="ECO:0000256" key="11">
    <source>
        <dbReference type="ARBA" id="ARBA00023286"/>
    </source>
</evidence>
<keyword evidence="2" id="KW-1003">Cell membrane</keyword>
<dbReference type="CDD" id="cd18997">
    <property type="entry name" value="LGIC_ECD_nAChR"/>
    <property type="match status" value="1"/>
</dbReference>
<evidence type="ECO:0000256" key="9">
    <source>
        <dbReference type="ARBA" id="ARBA00023170"/>
    </source>
</evidence>
<keyword evidence="5" id="KW-0770">Synapse</keyword>
<evidence type="ECO:0000256" key="8">
    <source>
        <dbReference type="ARBA" id="ARBA00023157"/>
    </source>
</evidence>
<feature type="domain" description="Neurotransmitter-gated ion-channel transmembrane" evidence="16">
    <location>
        <begin position="270"/>
        <end position="515"/>
    </location>
</feature>
<evidence type="ECO:0000256" key="1">
    <source>
        <dbReference type="ARBA" id="ARBA00022448"/>
    </source>
</evidence>